<gene>
    <name evidence="3" type="ORF">HQ865_24465</name>
</gene>
<proteinExistence type="predicted"/>
<feature type="transmembrane region" description="Helical" evidence="1">
    <location>
        <begin position="264"/>
        <end position="292"/>
    </location>
</feature>
<dbReference type="AlphaFoldDB" id="A0A7D4UH65"/>
<feature type="domain" description="DUF8201" evidence="2">
    <location>
        <begin position="10"/>
        <end position="440"/>
    </location>
</feature>
<feature type="transmembrane region" description="Helical" evidence="1">
    <location>
        <begin position="67"/>
        <end position="83"/>
    </location>
</feature>
<accession>A0A7D4UH65</accession>
<organism evidence="3 4">
    <name type="scientific">Mucilaginibacter mali</name>
    <dbReference type="NCBI Taxonomy" id="2740462"/>
    <lineage>
        <taxon>Bacteria</taxon>
        <taxon>Pseudomonadati</taxon>
        <taxon>Bacteroidota</taxon>
        <taxon>Sphingobacteriia</taxon>
        <taxon>Sphingobacteriales</taxon>
        <taxon>Sphingobacteriaceae</taxon>
        <taxon>Mucilaginibacter</taxon>
    </lineage>
</organism>
<evidence type="ECO:0000256" key="1">
    <source>
        <dbReference type="SAM" id="Phobius"/>
    </source>
</evidence>
<feature type="transmembrane region" description="Helical" evidence="1">
    <location>
        <begin position="382"/>
        <end position="404"/>
    </location>
</feature>
<feature type="transmembrane region" description="Helical" evidence="1">
    <location>
        <begin position="416"/>
        <end position="433"/>
    </location>
</feature>
<dbReference type="RefSeq" id="WP_173417422.1">
    <property type="nucleotide sequence ID" value="NZ_CP054139.1"/>
</dbReference>
<feature type="transmembrane region" description="Helical" evidence="1">
    <location>
        <begin position="12"/>
        <end position="32"/>
    </location>
</feature>
<evidence type="ECO:0000313" key="4">
    <source>
        <dbReference type="Proteomes" id="UP000505355"/>
    </source>
</evidence>
<dbReference type="Pfam" id="PF26626">
    <property type="entry name" value="DUF8201"/>
    <property type="match status" value="1"/>
</dbReference>
<dbReference type="Proteomes" id="UP000505355">
    <property type="component" value="Chromosome"/>
</dbReference>
<name>A0A7D4UH65_9SPHI</name>
<keyword evidence="1" id="KW-0472">Membrane</keyword>
<dbReference type="KEGG" id="mmab:HQ865_24465"/>
<dbReference type="InterPro" id="IPR058065">
    <property type="entry name" value="LIC_10190-like"/>
</dbReference>
<keyword evidence="1" id="KW-1133">Transmembrane helix</keyword>
<reference evidence="3 4" key="1">
    <citation type="submission" date="2020-05" db="EMBL/GenBank/DDBJ databases">
        <title>Mucilaginibacter mali sp. nov.</title>
        <authorList>
            <person name="Kim H.S."/>
            <person name="Lee K.C."/>
            <person name="Suh M.K."/>
            <person name="Kim J.-S."/>
            <person name="Han K.-I."/>
            <person name="Eom M.K."/>
            <person name="Shin Y.K."/>
            <person name="Lee J.-S."/>
        </authorList>
    </citation>
    <scope>NUCLEOTIDE SEQUENCE [LARGE SCALE GENOMIC DNA]</scope>
    <source>
        <strain evidence="3 4">G2-14</strain>
    </source>
</reference>
<dbReference type="NCBIfam" id="NF047510">
    <property type="entry name" value="LIC_10190_fam"/>
    <property type="match status" value="1"/>
</dbReference>
<feature type="transmembrane region" description="Helical" evidence="1">
    <location>
        <begin position="304"/>
        <end position="329"/>
    </location>
</feature>
<feature type="transmembrane region" description="Helical" evidence="1">
    <location>
        <begin position="439"/>
        <end position="456"/>
    </location>
</feature>
<feature type="transmembrane region" description="Helical" evidence="1">
    <location>
        <begin position="95"/>
        <end position="115"/>
    </location>
</feature>
<dbReference type="EMBL" id="CP054139">
    <property type="protein sequence ID" value="QKJ32776.1"/>
    <property type="molecule type" value="Genomic_DNA"/>
</dbReference>
<evidence type="ECO:0000313" key="3">
    <source>
        <dbReference type="EMBL" id="QKJ32776.1"/>
    </source>
</evidence>
<feature type="transmembrane region" description="Helical" evidence="1">
    <location>
        <begin position="205"/>
        <end position="224"/>
    </location>
</feature>
<protein>
    <recommendedName>
        <fullName evidence="2">DUF8201 domain-containing protein</fullName>
    </recommendedName>
</protein>
<sequence length="555" mass="62820">MPHLLLQSITLLAFWLLAFAFITAIGFARIPFRTQNGVLTENKFNYFWYGLGKCILFLQLWNLFAPVNFFCWAILLPIALDGLREMIKARFFSSVKFPGWITVVLMLLVAVFLITSSLDNSFIYDTIVYHFYCINWANHYPSTPGAANLYIYLAVNQSYFLYAAFLNGLWGHYAGACASNGLLTIAICTEIICNTKACFSGKKKVDFLSAFQLLFLPICINAGVQNLSSPTPDVFVNVFTFKVLCDVIRCIEAKQITFQDIFLLAFYALFGMVMKLSFAGIGFGLLFMALYWLIKTKRWKAAQIWPSIGIYALLVLPWIVRGGIASGYLGFPLTLFPLPVDWLILKGNVINFADYIKGFARSHLHGPPAIEAAHNYSWVHDWIIRMLSTLGAVLPVCLCIGLIVWFRIRRTNTRKLNLFLIPVLITLAFWFFMAPDIRFAPFTFWALGLAPLAFLIAGFNYKWLKAMPVVIFICACAVMYKNRNLDMQPIGDVPKINNPGIFTTRSGLKINIVHNNPGEDHWEIGDCNIPCSVFPDSALTLRGKTITEGFRIERK</sequence>
<dbReference type="InterPro" id="IPR058514">
    <property type="entry name" value="DUF8201"/>
</dbReference>
<keyword evidence="4" id="KW-1185">Reference proteome</keyword>
<keyword evidence="1" id="KW-0812">Transmembrane</keyword>
<feature type="transmembrane region" description="Helical" evidence="1">
    <location>
        <begin position="172"/>
        <end position="193"/>
    </location>
</feature>
<evidence type="ECO:0000259" key="2">
    <source>
        <dbReference type="Pfam" id="PF26626"/>
    </source>
</evidence>